<keyword evidence="1" id="KW-0812">Transmembrane</keyword>
<dbReference type="Pfam" id="PF04892">
    <property type="entry name" value="VanZ"/>
    <property type="match status" value="1"/>
</dbReference>
<feature type="domain" description="VanZ-like" evidence="2">
    <location>
        <begin position="71"/>
        <end position="145"/>
    </location>
</feature>
<feature type="transmembrane region" description="Helical" evidence="1">
    <location>
        <begin position="136"/>
        <end position="155"/>
    </location>
</feature>
<name>A0A3A1TTL8_9MICO</name>
<feature type="transmembrane region" description="Helical" evidence="1">
    <location>
        <begin position="21"/>
        <end position="40"/>
    </location>
</feature>
<keyword evidence="1" id="KW-0472">Membrane</keyword>
<feature type="transmembrane region" description="Helical" evidence="1">
    <location>
        <begin position="74"/>
        <end position="92"/>
    </location>
</feature>
<evidence type="ECO:0000313" key="4">
    <source>
        <dbReference type="Proteomes" id="UP000265742"/>
    </source>
</evidence>
<organism evidence="3 4">
    <name type="scientific">Amnibacterium setariae</name>
    <dbReference type="NCBI Taxonomy" id="2306585"/>
    <lineage>
        <taxon>Bacteria</taxon>
        <taxon>Bacillati</taxon>
        <taxon>Actinomycetota</taxon>
        <taxon>Actinomycetes</taxon>
        <taxon>Micrococcales</taxon>
        <taxon>Microbacteriaceae</taxon>
        <taxon>Amnibacterium</taxon>
    </lineage>
</organism>
<dbReference type="InterPro" id="IPR053150">
    <property type="entry name" value="Teicoplanin_resist-assoc"/>
</dbReference>
<dbReference type="InterPro" id="IPR006976">
    <property type="entry name" value="VanZ-like"/>
</dbReference>
<dbReference type="RefSeq" id="WP_119481881.1">
    <property type="nucleotide sequence ID" value="NZ_QXTG01000002.1"/>
</dbReference>
<evidence type="ECO:0000256" key="1">
    <source>
        <dbReference type="SAM" id="Phobius"/>
    </source>
</evidence>
<sequence>MTAPRAALVPPRSTGAPLRRAALLLGVLPTTAAILVITLGPPSLVAAGLATTMDAVDRLDLGLGRSLDVDRVESLANLAMFVPLGAFLGLAVRPRSWPLVLLAGAALSVGVELAQTRIPGRVPDVHDVVANTAGDLVGLVAAMVLVGLLRLLAVARRRR</sequence>
<dbReference type="AlphaFoldDB" id="A0A3A1TTL8"/>
<accession>A0A3A1TTL8</accession>
<dbReference type="EMBL" id="QXTG01000002">
    <property type="protein sequence ID" value="RIX27572.1"/>
    <property type="molecule type" value="Genomic_DNA"/>
</dbReference>
<dbReference type="PANTHER" id="PTHR36834:SF1">
    <property type="entry name" value="INTEGRAL MEMBRANE PROTEIN"/>
    <property type="match status" value="1"/>
</dbReference>
<proteinExistence type="predicted"/>
<evidence type="ECO:0000313" key="3">
    <source>
        <dbReference type="EMBL" id="RIX27572.1"/>
    </source>
</evidence>
<keyword evidence="1" id="KW-1133">Transmembrane helix</keyword>
<dbReference type="Proteomes" id="UP000265742">
    <property type="component" value="Unassembled WGS sequence"/>
</dbReference>
<dbReference type="PANTHER" id="PTHR36834">
    <property type="entry name" value="MEMBRANE PROTEIN-RELATED"/>
    <property type="match status" value="1"/>
</dbReference>
<feature type="transmembrane region" description="Helical" evidence="1">
    <location>
        <begin position="99"/>
        <end position="116"/>
    </location>
</feature>
<keyword evidence="4" id="KW-1185">Reference proteome</keyword>
<gene>
    <name evidence="3" type="ORF">D1781_08325</name>
</gene>
<comment type="caution">
    <text evidence="3">The sequence shown here is derived from an EMBL/GenBank/DDBJ whole genome shotgun (WGS) entry which is preliminary data.</text>
</comment>
<reference evidence="4" key="1">
    <citation type="submission" date="2018-09" db="EMBL/GenBank/DDBJ databases">
        <authorList>
            <person name="Kim I."/>
        </authorList>
    </citation>
    <scope>NUCLEOTIDE SEQUENCE [LARGE SCALE GENOMIC DNA]</scope>
    <source>
        <strain evidence="4">DD4a</strain>
    </source>
</reference>
<protein>
    <submittedName>
        <fullName evidence="3">VanZ family protein</fullName>
    </submittedName>
</protein>
<evidence type="ECO:0000259" key="2">
    <source>
        <dbReference type="Pfam" id="PF04892"/>
    </source>
</evidence>